<dbReference type="EMBL" id="CM026425">
    <property type="protein sequence ID" value="KAG0577031.1"/>
    <property type="molecule type" value="Genomic_DNA"/>
</dbReference>
<feature type="chain" id="PRO_5035850788" description="Secreted protein" evidence="1">
    <location>
        <begin position="16"/>
        <end position="81"/>
    </location>
</feature>
<evidence type="ECO:0000313" key="2">
    <source>
        <dbReference type="EMBL" id="KAG0577031.1"/>
    </source>
</evidence>
<proteinExistence type="predicted"/>
<dbReference type="Proteomes" id="UP000822688">
    <property type="component" value="Chromosome 5"/>
</dbReference>
<accession>A0A8T0I2K5</accession>
<evidence type="ECO:0000313" key="3">
    <source>
        <dbReference type="Proteomes" id="UP000822688"/>
    </source>
</evidence>
<evidence type="ECO:0008006" key="4">
    <source>
        <dbReference type="Google" id="ProtNLM"/>
    </source>
</evidence>
<dbReference type="AlphaFoldDB" id="A0A8T0I2K5"/>
<name>A0A8T0I2K5_CERPU</name>
<evidence type="ECO:0000256" key="1">
    <source>
        <dbReference type="SAM" id="SignalP"/>
    </source>
</evidence>
<organism evidence="2 3">
    <name type="scientific">Ceratodon purpureus</name>
    <name type="common">Fire moss</name>
    <name type="synonym">Dicranum purpureum</name>
    <dbReference type="NCBI Taxonomy" id="3225"/>
    <lineage>
        <taxon>Eukaryota</taxon>
        <taxon>Viridiplantae</taxon>
        <taxon>Streptophyta</taxon>
        <taxon>Embryophyta</taxon>
        <taxon>Bryophyta</taxon>
        <taxon>Bryophytina</taxon>
        <taxon>Bryopsida</taxon>
        <taxon>Dicranidae</taxon>
        <taxon>Pseudoditrichales</taxon>
        <taxon>Ditrichaceae</taxon>
        <taxon>Ceratodon</taxon>
    </lineage>
</organism>
<feature type="signal peptide" evidence="1">
    <location>
        <begin position="1"/>
        <end position="15"/>
    </location>
</feature>
<keyword evidence="1" id="KW-0732">Signal</keyword>
<keyword evidence="3" id="KW-1185">Reference proteome</keyword>
<comment type="caution">
    <text evidence="2">The sequence shown here is derived from an EMBL/GenBank/DDBJ whole genome shotgun (WGS) entry which is preliminary data.</text>
</comment>
<protein>
    <recommendedName>
        <fullName evidence="4">Secreted protein</fullName>
    </recommendedName>
</protein>
<reference evidence="2" key="1">
    <citation type="submission" date="2020-06" db="EMBL/GenBank/DDBJ databases">
        <title>WGS assembly of Ceratodon purpureus strain R40.</title>
        <authorList>
            <person name="Carey S.B."/>
            <person name="Jenkins J."/>
            <person name="Shu S."/>
            <person name="Lovell J.T."/>
            <person name="Sreedasyam A."/>
            <person name="Maumus F."/>
            <person name="Tiley G.P."/>
            <person name="Fernandez-Pozo N."/>
            <person name="Barry K."/>
            <person name="Chen C."/>
            <person name="Wang M."/>
            <person name="Lipzen A."/>
            <person name="Daum C."/>
            <person name="Saski C.A."/>
            <person name="Payton A.C."/>
            <person name="Mcbreen J.C."/>
            <person name="Conrad R.E."/>
            <person name="Kollar L.M."/>
            <person name="Olsson S."/>
            <person name="Huttunen S."/>
            <person name="Landis J.B."/>
            <person name="Wickett N.J."/>
            <person name="Johnson M.G."/>
            <person name="Rensing S.A."/>
            <person name="Grimwood J."/>
            <person name="Schmutz J."/>
            <person name="Mcdaniel S.F."/>
        </authorList>
    </citation>
    <scope>NUCLEOTIDE SEQUENCE</scope>
    <source>
        <strain evidence="2">R40</strain>
    </source>
</reference>
<sequence length="81" mass="8557">MGLVGISALPSLVWRLAVVPPRTMGSAAVDRKLTPFVSCQWIAAISLSLCIRISREPLGVFSGTQRLLGKPTLPCLAVPTA</sequence>
<gene>
    <name evidence="2" type="ORF">KC19_5G126300</name>
</gene>